<dbReference type="InParanoid" id="A0A2G5E5B8"/>
<evidence type="ECO:0000313" key="1">
    <source>
        <dbReference type="EMBL" id="PIA50972.1"/>
    </source>
</evidence>
<sequence>MHLITFSSRRTISTRRICFPVSKSTTFHFLDTPTFTFQRSVVSSISDKRCKLVHAIVVYTYRYRTIIMTQYRELIKEETLKRRRHRMISKI</sequence>
<gene>
    <name evidence="1" type="ORF">AQUCO_01100055v1</name>
</gene>
<name>A0A2G5E5B8_AQUCA</name>
<protein>
    <submittedName>
        <fullName evidence="1">Uncharacterized protein</fullName>
    </submittedName>
</protein>
<accession>A0A2G5E5B8</accession>
<reference evidence="1 2" key="1">
    <citation type="submission" date="2017-09" db="EMBL/GenBank/DDBJ databases">
        <title>WGS assembly of Aquilegia coerulea Goldsmith.</title>
        <authorList>
            <person name="Hodges S."/>
            <person name="Kramer E."/>
            <person name="Nordborg M."/>
            <person name="Tomkins J."/>
            <person name="Borevitz J."/>
            <person name="Derieg N."/>
            <person name="Yan J."/>
            <person name="Mihaltcheva S."/>
            <person name="Hayes R.D."/>
            <person name="Rokhsar D."/>
        </authorList>
    </citation>
    <scope>NUCLEOTIDE SEQUENCE [LARGE SCALE GENOMIC DNA]</scope>
    <source>
        <strain evidence="2">cv. Goldsmith</strain>
    </source>
</reference>
<proteinExistence type="predicted"/>
<evidence type="ECO:0000313" key="2">
    <source>
        <dbReference type="Proteomes" id="UP000230069"/>
    </source>
</evidence>
<keyword evidence="2" id="KW-1185">Reference proteome</keyword>
<dbReference type="Proteomes" id="UP000230069">
    <property type="component" value="Unassembled WGS sequence"/>
</dbReference>
<organism evidence="1 2">
    <name type="scientific">Aquilegia coerulea</name>
    <name type="common">Rocky mountain columbine</name>
    <dbReference type="NCBI Taxonomy" id="218851"/>
    <lineage>
        <taxon>Eukaryota</taxon>
        <taxon>Viridiplantae</taxon>
        <taxon>Streptophyta</taxon>
        <taxon>Embryophyta</taxon>
        <taxon>Tracheophyta</taxon>
        <taxon>Spermatophyta</taxon>
        <taxon>Magnoliopsida</taxon>
        <taxon>Ranunculales</taxon>
        <taxon>Ranunculaceae</taxon>
        <taxon>Thalictroideae</taxon>
        <taxon>Aquilegia</taxon>
    </lineage>
</organism>
<dbReference type="EMBL" id="KZ305028">
    <property type="protein sequence ID" value="PIA50972.1"/>
    <property type="molecule type" value="Genomic_DNA"/>
</dbReference>
<dbReference type="AlphaFoldDB" id="A0A2G5E5B8"/>